<dbReference type="HOGENOM" id="CLU_3210881_0_0_2"/>
<evidence type="ECO:0000313" key="2">
    <source>
        <dbReference type="Proteomes" id="UP000030944"/>
    </source>
</evidence>
<dbReference type="EMBL" id="CP007026">
    <property type="protein sequence ID" value="AJA92164.1"/>
    <property type="molecule type" value="Genomic_DNA"/>
</dbReference>
<dbReference type="AlphaFoldDB" id="A0A0A7UZG4"/>
<name>A0A0A7UZG4_9ARCH</name>
<gene>
    <name evidence="1" type="ORF">T478_0624</name>
</gene>
<dbReference type="GeneID" id="70721053"/>
<protein>
    <submittedName>
        <fullName evidence="1">Uncharacterized protein</fullName>
    </submittedName>
</protein>
<reference evidence="1 2" key="1">
    <citation type="journal article" date="2015" name="Proc. Natl. Acad. Sci. U.S.A.">
        <title>Genomic and proteomic characterization of "Candidatus Nitrosopelagicus brevis": An ammonia-oxidizing archaeon from the open ocean.</title>
        <authorList>
            <person name="Santoro A.E."/>
            <person name="Dupont C.L."/>
            <person name="Richter R.A."/>
            <person name="Craig M.T."/>
            <person name="Carini P."/>
            <person name="McIlvin M.R."/>
            <person name="Yang Y."/>
            <person name="Orsi W.D."/>
            <person name="Moran D.M."/>
            <person name="Saito M.A."/>
        </authorList>
    </citation>
    <scope>NUCLEOTIDE SEQUENCE [LARGE SCALE GENOMIC DNA]</scope>
    <source>
        <strain evidence="2">V2</strain>
    </source>
</reference>
<dbReference type="RefSeq" id="WP_218276824.1">
    <property type="nucleotide sequence ID" value="NZ_CP007026.1"/>
</dbReference>
<dbReference type="Proteomes" id="UP000030944">
    <property type="component" value="Chromosome"/>
</dbReference>
<organism evidence="1 2">
    <name type="scientific">Candidatus Nitrosopelagicus brevis</name>
    <dbReference type="NCBI Taxonomy" id="1410606"/>
    <lineage>
        <taxon>Archaea</taxon>
        <taxon>Nitrososphaerota</taxon>
    </lineage>
</organism>
<dbReference type="KEGG" id="nbv:T478_0624"/>
<accession>A0A0A7UZG4</accession>
<proteinExistence type="predicted"/>
<evidence type="ECO:0000313" key="1">
    <source>
        <dbReference type="EMBL" id="AJA92164.1"/>
    </source>
</evidence>
<sequence length="39" mass="4271">MNSARACPICPECGSKKFERLDGDGVKVRCLSCKKIITI</sequence>